<proteinExistence type="inferred from homology"/>
<feature type="binding site" evidence="10">
    <location>
        <position position="230"/>
    </location>
    <ligand>
        <name>Zn(2+)</name>
        <dbReference type="ChEBI" id="CHEBI:29105"/>
    </ligand>
</feature>
<dbReference type="CDD" id="cd00672">
    <property type="entry name" value="CysRS_core"/>
    <property type="match status" value="1"/>
</dbReference>
<dbReference type="RefSeq" id="WP_173190426.1">
    <property type="nucleotide sequence ID" value="NZ_JABETK010000002.1"/>
</dbReference>
<sequence>MSESVGQLRLYNTLTREKEHFAPIDPQNVRMYVCGPTVYDYAHIGNARPVIVFDVLYRLLRHVYGADHVTYVRNITDVDDKINARAARDHPDLALNDAIRRVTEATNAQFQADVKALGCLEPDSQPRATEHIDGMRAMIDRLVTQGVAYVAEGHVLFSPSAMNAGEGPRYGALSRRPFDEMLAGARVDVASYKRDEMDFVLWKPSKPGEPGWPSPAGIDGLGRPGWHIECSAMSMAKLLEPFGGGLSCDDPMKNVFDIHGGGIDLVFPHHENEIAQSCCAFGTDRMANIWMHNGFLQVEGRKMSKSEGNFVTIHDLLHTEAFGGRKWPGEVLRLAMLMTHYREPIDFSLRKLEEAEAKISSWNSRIADWSIGYFLCPPDQHVVSAIENDLDMSRVLFRLSELEKATGSSEEAKAFAGSLALLGLVPSPEIQSWIDHQARQEDIEFGAVWDENAPLLIERPTVAQFLLSERLSIDRHQIDVAIGKRVAAIREKNWSEADRIRDELLGQGIQLKDGKDPTTGERVTTWEVKR</sequence>
<dbReference type="Proteomes" id="UP001559025">
    <property type="component" value="Unassembled WGS sequence"/>
</dbReference>
<dbReference type="HAMAP" id="MF_00041">
    <property type="entry name" value="Cys_tRNA_synth"/>
    <property type="match status" value="1"/>
</dbReference>
<dbReference type="SUPFAM" id="SSF47323">
    <property type="entry name" value="Anticodon-binding domain of a subclass of class I aminoacyl-tRNA synthetases"/>
    <property type="match status" value="1"/>
</dbReference>
<dbReference type="Gene3D" id="1.20.120.1910">
    <property type="entry name" value="Cysteine-tRNA ligase, C-terminal anti-codon recognition domain"/>
    <property type="match status" value="1"/>
</dbReference>
<accession>A0ABV3WS92</accession>
<feature type="binding site" evidence="10">
    <location>
        <position position="305"/>
    </location>
    <ligand>
        <name>ATP</name>
        <dbReference type="ChEBI" id="CHEBI:30616"/>
    </ligand>
</feature>
<dbReference type="NCBIfam" id="TIGR00435">
    <property type="entry name" value="cysS"/>
    <property type="match status" value="1"/>
</dbReference>
<evidence type="ECO:0000256" key="8">
    <source>
        <dbReference type="ARBA" id="ARBA00022917"/>
    </source>
</evidence>
<evidence type="ECO:0000256" key="1">
    <source>
        <dbReference type="ARBA" id="ARBA00005594"/>
    </source>
</evidence>
<dbReference type="SUPFAM" id="SSF52374">
    <property type="entry name" value="Nucleotidylyl transferase"/>
    <property type="match status" value="1"/>
</dbReference>
<dbReference type="EMBL" id="JAZHFV010000002">
    <property type="protein sequence ID" value="MEX4007536.1"/>
    <property type="molecule type" value="Genomic_DNA"/>
</dbReference>
<keyword evidence="10" id="KW-0963">Cytoplasm</keyword>
<keyword evidence="5 10" id="KW-0547">Nucleotide-binding</keyword>
<evidence type="ECO:0000259" key="11">
    <source>
        <dbReference type="Pfam" id="PF01406"/>
    </source>
</evidence>
<feature type="binding site" evidence="10">
    <location>
        <position position="269"/>
    </location>
    <ligand>
        <name>Zn(2+)</name>
        <dbReference type="ChEBI" id="CHEBI:29105"/>
    </ligand>
</feature>
<dbReference type="InterPro" id="IPR009080">
    <property type="entry name" value="tRNAsynth_Ia_anticodon-bd"/>
</dbReference>
<comment type="subunit">
    <text evidence="2 10">Monomer.</text>
</comment>
<reference evidence="12 13" key="1">
    <citation type="submission" date="2024-01" db="EMBL/GenBank/DDBJ databases">
        <title>New evidence supports the origin of RcGTA from prophage.</title>
        <authorList>
            <person name="Xu Y."/>
            <person name="Liu B."/>
            <person name="Chen F."/>
        </authorList>
    </citation>
    <scope>NUCLEOTIDE SEQUENCE [LARGE SCALE GENOMIC DNA]</scope>
    <source>
        <strain evidence="12 13">CBW1107-2</strain>
    </source>
</reference>
<keyword evidence="8 10" id="KW-0648">Protein biosynthesis</keyword>
<keyword evidence="13" id="KW-1185">Reference proteome</keyword>
<dbReference type="GO" id="GO:0004817">
    <property type="term" value="F:cysteine-tRNA ligase activity"/>
    <property type="evidence" value="ECO:0007669"/>
    <property type="project" value="UniProtKB-EC"/>
</dbReference>
<keyword evidence="3 10" id="KW-0436">Ligase</keyword>
<name>A0ABV3WS92_9HYPH</name>
<evidence type="ECO:0000256" key="7">
    <source>
        <dbReference type="ARBA" id="ARBA00022840"/>
    </source>
</evidence>
<dbReference type="InterPro" id="IPR014729">
    <property type="entry name" value="Rossmann-like_a/b/a_fold"/>
</dbReference>
<keyword evidence="4 10" id="KW-0479">Metal-binding</keyword>
<comment type="catalytic activity">
    <reaction evidence="10">
        <text>tRNA(Cys) + L-cysteine + ATP = L-cysteinyl-tRNA(Cys) + AMP + diphosphate</text>
        <dbReference type="Rhea" id="RHEA:17773"/>
        <dbReference type="Rhea" id="RHEA-COMP:9661"/>
        <dbReference type="Rhea" id="RHEA-COMP:9679"/>
        <dbReference type="ChEBI" id="CHEBI:30616"/>
        <dbReference type="ChEBI" id="CHEBI:33019"/>
        <dbReference type="ChEBI" id="CHEBI:35235"/>
        <dbReference type="ChEBI" id="CHEBI:78442"/>
        <dbReference type="ChEBI" id="CHEBI:78517"/>
        <dbReference type="ChEBI" id="CHEBI:456215"/>
        <dbReference type="EC" id="6.1.1.16"/>
    </reaction>
</comment>
<protein>
    <recommendedName>
        <fullName evidence="10">Cysteine--tRNA ligase</fullName>
        <ecNumber evidence="10">6.1.1.16</ecNumber>
    </recommendedName>
    <alternativeName>
        <fullName evidence="10">Cysteinyl-tRNA synthetase</fullName>
        <shortName evidence="10">CysRS</shortName>
    </alternativeName>
</protein>
<dbReference type="InterPro" id="IPR032678">
    <property type="entry name" value="tRNA-synt_1_cat_dom"/>
</dbReference>
<keyword evidence="9 10" id="KW-0030">Aminoacyl-tRNA synthetase</keyword>
<evidence type="ECO:0000313" key="12">
    <source>
        <dbReference type="EMBL" id="MEX4007536.1"/>
    </source>
</evidence>
<comment type="caution">
    <text evidence="12">The sequence shown here is derived from an EMBL/GenBank/DDBJ whole genome shotgun (WGS) entry which is preliminary data.</text>
</comment>
<comment type="cofactor">
    <cofactor evidence="10">
        <name>Zn(2+)</name>
        <dbReference type="ChEBI" id="CHEBI:29105"/>
    </cofactor>
    <text evidence="10">Binds 1 zinc ion per subunit.</text>
</comment>
<feature type="short sequence motif" description="'KMSKS' region" evidence="10">
    <location>
        <begin position="302"/>
        <end position="306"/>
    </location>
</feature>
<dbReference type="PRINTS" id="PR00983">
    <property type="entry name" value="TRNASYNTHCYS"/>
</dbReference>
<keyword evidence="6 10" id="KW-0862">Zinc</keyword>
<keyword evidence="7 10" id="KW-0067">ATP-binding</keyword>
<evidence type="ECO:0000256" key="4">
    <source>
        <dbReference type="ARBA" id="ARBA00022723"/>
    </source>
</evidence>
<evidence type="ECO:0000256" key="6">
    <source>
        <dbReference type="ARBA" id="ARBA00022833"/>
    </source>
</evidence>
<dbReference type="PANTHER" id="PTHR10890:SF3">
    <property type="entry name" value="CYSTEINE--TRNA LIGASE, CYTOPLASMIC"/>
    <property type="match status" value="1"/>
</dbReference>
<feature type="binding site" evidence="10">
    <location>
        <position position="273"/>
    </location>
    <ligand>
        <name>Zn(2+)</name>
        <dbReference type="ChEBI" id="CHEBI:29105"/>
    </ligand>
</feature>
<feature type="binding site" evidence="10">
    <location>
        <position position="34"/>
    </location>
    <ligand>
        <name>Zn(2+)</name>
        <dbReference type="ChEBI" id="CHEBI:29105"/>
    </ligand>
</feature>
<comment type="subcellular location">
    <subcellularLocation>
        <location evidence="10">Cytoplasm</location>
    </subcellularLocation>
</comment>
<comment type="similarity">
    <text evidence="1 10">Belongs to the class-I aminoacyl-tRNA synthetase family.</text>
</comment>
<evidence type="ECO:0000256" key="10">
    <source>
        <dbReference type="HAMAP-Rule" id="MF_00041"/>
    </source>
</evidence>
<dbReference type="Pfam" id="PF01406">
    <property type="entry name" value="tRNA-synt_1e"/>
    <property type="match status" value="1"/>
</dbReference>
<gene>
    <name evidence="10 12" type="primary">cysS</name>
    <name evidence="12" type="ORF">V1479_09490</name>
</gene>
<dbReference type="Gene3D" id="3.40.50.620">
    <property type="entry name" value="HUPs"/>
    <property type="match status" value="1"/>
</dbReference>
<evidence type="ECO:0000313" key="13">
    <source>
        <dbReference type="Proteomes" id="UP001559025"/>
    </source>
</evidence>
<evidence type="ECO:0000256" key="2">
    <source>
        <dbReference type="ARBA" id="ARBA00011245"/>
    </source>
</evidence>
<feature type="domain" description="tRNA synthetases class I catalytic" evidence="11">
    <location>
        <begin position="21"/>
        <end position="356"/>
    </location>
</feature>
<dbReference type="InterPro" id="IPR015803">
    <property type="entry name" value="Cys-tRNA-ligase"/>
</dbReference>
<feature type="short sequence motif" description="'HIGH' region" evidence="10">
    <location>
        <begin position="36"/>
        <end position="46"/>
    </location>
</feature>
<evidence type="ECO:0000256" key="3">
    <source>
        <dbReference type="ARBA" id="ARBA00022598"/>
    </source>
</evidence>
<dbReference type="InterPro" id="IPR024909">
    <property type="entry name" value="Cys-tRNA/MSH_ligase"/>
</dbReference>
<organism evidence="12 13">
    <name type="scientific">Neoaquamicrobium sediminum</name>
    <dbReference type="NCBI Taxonomy" id="1849104"/>
    <lineage>
        <taxon>Bacteria</taxon>
        <taxon>Pseudomonadati</taxon>
        <taxon>Pseudomonadota</taxon>
        <taxon>Alphaproteobacteria</taxon>
        <taxon>Hyphomicrobiales</taxon>
        <taxon>Phyllobacteriaceae</taxon>
        <taxon>Neoaquamicrobium</taxon>
    </lineage>
</organism>
<evidence type="ECO:0000256" key="9">
    <source>
        <dbReference type="ARBA" id="ARBA00023146"/>
    </source>
</evidence>
<dbReference type="PANTHER" id="PTHR10890">
    <property type="entry name" value="CYSTEINYL-TRNA SYNTHETASE"/>
    <property type="match status" value="1"/>
</dbReference>
<dbReference type="EC" id="6.1.1.16" evidence="10"/>
<evidence type="ECO:0000256" key="5">
    <source>
        <dbReference type="ARBA" id="ARBA00022741"/>
    </source>
</evidence>